<dbReference type="InterPro" id="IPR010065">
    <property type="entry name" value="AA_ABC_transptr_permease_3TM"/>
</dbReference>
<evidence type="ECO:0000256" key="8">
    <source>
        <dbReference type="RuleBase" id="RU363032"/>
    </source>
</evidence>
<evidence type="ECO:0000313" key="12">
    <source>
        <dbReference type="Proteomes" id="UP001597453"/>
    </source>
</evidence>
<reference evidence="12" key="1">
    <citation type="journal article" date="2019" name="Int. J. Syst. Evol. Microbiol.">
        <title>The Global Catalogue of Microorganisms (GCM) 10K type strain sequencing project: providing services to taxonomists for standard genome sequencing and annotation.</title>
        <authorList>
            <consortium name="The Broad Institute Genomics Platform"/>
            <consortium name="The Broad Institute Genome Sequencing Center for Infectious Disease"/>
            <person name="Wu L."/>
            <person name="Ma J."/>
        </authorList>
    </citation>
    <scope>NUCLEOTIDE SEQUENCE [LARGE SCALE GENOMIC DNA]</scope>
    <source>
        <strain evidence="12">TISTR 1511</strain>
    </source>
</reference>
<dbReference type="Proteomes" id="UP001597453">
    <property type="component" value="Unassembled WGS sequence"/>
</dbReference>
<dbReference type="PANTHER" id="PTHR35936">
    <property type="entry name" value="MEMBRANE-BOUND LYTIC MUREIN TRANSGLYCOSYLASE F"/>
    <property type="match status" value="1"/>
</dbReference>
<dbReference type="PANTHER" id="PTHR35936:SF38">
    <property type="entry name" value="GLUTAMINE-BINDING PERIPLASMIC PROTEIN"/>
    <property type="match status" value="1"/>
</dbReference>
<organism evidence="11 12">
    <name type="scientific">Gulosibacter bifidus</name>
    <dbReference type="NCBI Taxonomy" id="272239"/>
    <lineage>
        <taxon>Bacteria</taxon>
        <taxon>Bacillati</taxon>
        <taxon>Actinomycetota</taxon>
        <taxon>Actinomycetes</taxon>
        <taxon>Micrococcales</taxon>
        <taxon>Microbacteriaceae</taxon>
        <taxon>Gulosibacter</taxon>
    </lineage>
</organism>
<keyword evidence="12" id="KW-1185">Reference proteome</keyword>
<dbReference type="Pfam" id="PF00528">
    <property type="entry name" value="BPD_transp_1"/>
    <property type="match status" value="1"/>
</dbReference>
<dbReference type="Gene3D" id="3.40.190.10">
    <property type="entry name" value="Periplasmic binding protein-like II"/>
    <property type="match status" value="4"/>
</dbReference>
<dbReference type="SMART" id="SM00062">
    <property type="entry name" value="PBPb"/>
    <property type="match status" value="2"/>
</dbReference>
<proteinExistence type="inferred from homology"/>
<dbReference type="NCBIfam" id="TIGR01726">
    <property type="entry name" value="HEQRo_perm_3TM"/>
    <property type="match status" value="1"/>
</dbReference>
<dbReference type="CDD" id="cd06261">
    <property type="entry name" value="TM_PBP2"/>
    <property type="match status" value="1"/>
</dbReference>
<dbReference type="PROSITE" id="PS50928">
    <property type="entry name" value="ABC_TM1"/>
    <property type="match status" value="1"/>
</dbReference>
<evidence type="ECO:0000313" key="11">
    <source>
        <dbReference type="EMBL" id="MFD2674325.1"/>
    </source>
</evidence>
<name>A0ABW5RI50_9MICO</name>
<evidence type="ECO:0000259" key="10">
    <source>
        <dbReference type="PROSITE" id="PS50928"/>
    </source>
</evidence>
<dbReference type="InterPro" id="IPR001638">
    <property type="entry name" value="Solute-binding_3/MltF_N"/>
</dbReference>
<comment type="caution">
    <text evidence="11">The sequence shown here is derived from an EMBL/GenBank/DDBJ whole genome shotgun (WGS) entry which is preliminary data.</text>
</comment>
<dbReference type="InterPro" id="IPR001320">
    <property type="entry name" value="Iontro_rcpt_C"/>
</dbReference>
<evidence type="ECO:0000256" key="6">
    <source>
        <dbReference type="ARBA" id="ARBA00022989"/>
    </source>
</evidence>
<feature type="transmembrane region" description="Helical" evidence="8">
    <location>
        <begin position="750"/>
        <end position="772"/>
    </location>
</feature>
<gene>
    <name evidence="11" type="ORF">ACFSUQ_03290</name>
</gene>
<evidence type="ECO:0000256" key="9">
    <source>
        <dbReference type="SAM" id="MobiDB-lite"/>
    </source>
</evidence>
<evidence type="ECO:0000256" key="1">
    <source>
        <dbReference type="ARBA" id="ARBA00004651"/>
    </source>
</evidence>
<dbReference type="Gene3D" id="1.10.3720.10">
    <property type="entry name" value="MetI-like"/>
    <property type="match status" value="1"/>
</dbReference>
<evidence type="ECO:0000256" key="5">
    <source>
        <dbReference type="ARBA" id="ARBA00022729"/>
    </source>
</evidence>
<keyword evidence="2 8" id="KW-0813">Transport</keyword>
<evidence type="ECO:0000256" key="2">
    <source>
        <dbReference type="ARBA" id="ARBA00022448"/>
    </source>
</evidence>
<dbReference type="SMART" id="SM00079">
    <property type="entry name" value="PBPe"/>
    <property type="match status" value="1"/>
</dbReference>
<evidence type="ECO:0000256" key="4">
    <source>
        <dbReference type="ARBA" id="ARBA00022692"/>
    </source>
</evidence>
<comment type="subcellular location">
    <subcellularLocation>
        <location evidence="1 8">Cell membrane</location>
        <topology evidence="1 8">Multi-pass membrane protein</topology>
    </subcellularLocation>
</comment>
<dbReference type="Pfam" id="PF00497">
    <property type="entry name" value="SBP_bac_3"/>
    <property type="match status" value="2"/>
</dbReference>
<comment type="similarity">
    <text evidence="8">Belongs to the binding-protein-dependent transport system permease family.</text>
</comment>
<protein>
    <submittedName>
        <fullName evidence="11">ABC transporter substrate-binding protein/permease</fullName>
    </submittedName>
</protein>
<dbReference type="SUPFAM" id="SSF161098">
    <property type="entry name" value="MetI-like"/>
    <property type="match status" value="1"/>
</dbReference>
<keyword evidence="5" id="KW-0732">Signal</keyword>
<feature type="transmembrane region" description="Helical" evidence="8">
    <location>
        <begin position="616"/>
        <end position="637"/>
    </location>
</feature>
<dbReference type="InterPro" id="IPR000515">
    <property type="entry name" value="MetI-like"/>
</dbReference>
<keyword evidence="4 8" id="KW-0812">Transmembrane</keyword>
<dbReference type="EMBL" id="JBHUNF010000002">
    <property type="protein sequence ID" value="MFD2674325.1"/>
    <property type="molecule type" value="Genomic_DNA"/>
</dbReference>
<feature type="transmembrane region" description="Helical" evidence="8">
    <location>
        <begin position="580"/>
        <end position="604"/>
    </location>
</feature>
<accession>A0ABW5RI50</accession>
<evidence type="ECO:0000256" key="3">
    <source>
        <dbReference type="ARBA" id="ARBA00022475"/>
    </source>
</evidence>
<dbReference type="RefSeq" id="WP_066056930.1">
    <property type="nucleotide sequence ID" value="NZ_JBHUNF010000002.1"/>
</dbReference>
<dbReference type="SUPFAM" id="SSF53850">
    <property type="entry name" value="Periplasmic binding protein-like II"/>
    <property type="match status" value="2"/>
</dbReference>
<keyword evidence="6 8" id="KW-1133">Transmembrane helix</keyword>
<feature type="domain" description="ABC transmembrane type-1" evidence="10">
    <location>
        <begin position="580"/>
        <end position="769"/>
    </location>
</feature>
<evidence type="ECO:0000256" key="7">
    <source>
        <dbReference type="ARBA" id="ARBA00023136"/>
    </source>
</evidence>
<keyword evidence="3" id="KW-1003">Cell membrane</keyword>
<dbReference type="InterPro" id="IPR035906">
    <property type="entry name" value="MetI-like_sf"/>
</dbReference>
<feature type="region of interest" description="Disordered" evidence="9">
    <location>
        <begin position="301"/>
        <end position="329"/>
    </location>
</feature>
<keyword evidence="7 8" id="KW-0472">Membrane</keyword>
<sequence>MDAVRSVVAAWRRNCSPLVLGVAFALIMMLSFATVGGASNAYATPGSDQHAAEAPAAQAEGDKIPEVEGKTYTIATDTTWAPFEFEKDGQLRGIDIDLIKAVAKDQGFNVEIDVLGFDGALSAVQSNQADAVMAGMSITEERKASFDFSNPYFDSGIQMAVAKGDTSIKSFEDLKGKTVSAKTGTEGFAFAEDLGKEYGFKVTGFQDAADAYNDVTSGNSVATFDDYPILAYAIKTGSAGLEVVGEKEAASSYGMGVAKGKNEDLVKAFNQGLKNLIDSGKYQKVLDEYLGENAPDAKTVGNGQAALGNEQLDPGKPGELPNNPNFKTDTPVTNGKFTIATDTTFAPFVFKQDGEYVGIDLDLLKAIAANQGFEVELKPIGFDGALNAVKSGQADGITAGMGITDERKQTFDYADPYFESAPVMAVKPDSDIETYADLKGQSVAAKTGTTGYDYAEELAKKHGFTVNGFGDSADMYNDVTNGNSAAAFEDEPVLKYGIKVGNLDLKIAGEPGESTEYGFATLKGKNPELIKMYNDGLKEAKESGAYQQIIDRYLKTEQEQAANGFFDVVVKAWPSLMHGLLLTMLATVLSIFFAMILGIVFGILKLSDNRILRGLASVYVNIFRGTPVIVQAFFFYFGVPAALGINLDALTAGVITLSLNAGAYITEVVRGGVQSVDPGQMEASRSLGMSWGSSMRKVVMPQAFKIMTPNLINQFIMTLKDTSLLSVLGFAELTYQGRIVIAENFKSFEIWITVAFIYFVVIWLLTALSNWVDRKFNK</sequence>